<keyword evidence="5" id="KW-1185">Reference proteome</keyword>
<accession>A0A1G9Z6I7</accession>
<dbReference type="SUPFAM" id="SSF46689">
    <property type="entry name" value="Homeodomain-like"/>
    <property type="match status" value="1"/>
</dbReference>
<dbReference type="EMBL" id="FNHE01000013">
    <property type="protein sequence ID" value="SDN17052.1"/>
    <property type="molecule type" value="Genomic_DNA"/>
</dbReference>
<evidence type="ECO:0000313" key="5">
    <source>
        <dbReference type="Proteomes" id="UP000198680"/>
    </source>
</evidence>
<dbReference type="InterPro" id="IPR009057">
    <property type="entry name" value="Homeodomain-like_sf"/>
</dbReference>
<dbReference type="InterPro" id="IPR001647">
    <property type="entry name" value="HTH_TetR"/>
</dbReference>
<dbReference type="Pfam" id="PF17940">
    <property type="entry name" value="TetR_C_31"/>
    <property type="match status" value="1"/>
</dbReference>
<dbReference type="PANTHER" id="PTHR30055:SF231">
    <property type="entry name" value="TRANSCRIPTIONAL REGULATORY PROTEIN (PROBABLY DEOR-FAMILY)-RELATED"/>
    <property type="match status" value="1"/>
</dbReference>
<sequence>MAATGGASRPATAKGAARREAIVAAAARLVATEGPDGTSHRAVAAAAGVPLAATTYYFRSLDDLLVAAVERAADDELGPVTELVAALPRRRTSADRVAGIVLDVVLGPDRLEDADLQAHYERFLAGGRHPALRPVLRQTRRRVDALLTEALDRCGHAGADTAQLVAVLDGTVISALVEGDGRARVRARAAVAALLESDSSA</sequence>
<evidence type="ECO:0000256" key="1">
    <source>
        <dbReference type="ARBA" id="ARBA00023125"/>
    </source>
</evidence>
<dbReference type="Proteomes" id="UP000198680">
    <property type="component" value="Unassembled WGS sequence"/>
</dbReference>
<dbReference type="GO" id="GO:0000976">
    <property type="term" value="F:transcription cis-regulatory region binding"/>
    <property type="evidence" value="ECO:0007669"/>
    <property type="project" value="TreeGrafter"/>
</dbReference>
<feature type="DNA-binding region" description="H-T-H motif" evidence="2">
    <location>
        <begin position="39"/>
        <end position="58"/>
    </location>
</feature>
<keyword evidence="1 2" id="KW-0238">DNA-binding</keyword>
<reference evidence="5" key="1">
    <citation type="submission" date="2016-10" db="EMBL/GenBank/DDBJ databases">
        <authorList>
            <person name="Varghese N."/>
            <person name="Submissions S."/>
        </authorList>
    </citation>
    <scope>NUCLEOTIDE SEQUENCE [LARGE SCALE GENOMIC DNA]</scope>
    <source>
        <strain evidence="5">DSM 45419</strain>
    </source>
</reference>
<protein>
    <submittedName>
        <fullName evidence="4">Transcriptional regulator, TetR family</fullName>
    </submittedName>
</protein>
<evidence type="ECO:0000256" key="2">
    <source>
        <dbReference type="PROSITE-ProRule" id="PRU00335"/>
    </source>
</evidence>
<dbReference type="Gene3D" id="1.10.357.10">
    <property type="entry name" value="Tetracycline Repressor, domain 2"/>
    <property type="match status" value="1"/>
</dbReference>
<dbReference type="PROSITE" id="PS50977">
    <property type="entry name" value="HTH_TETR_2"/>
    <property type="match status" value="1"/>
</dbReference>
<gene>
    <name evidence="4" type="ORF">SAMN05660642_04216</name>
</gene>
<dbReference type="InterPro" id="IPR041583">
    <property type="entry name" value="TetR_C_31"/>
</dbReference>
<dbReference type="AlphaFoldDB" id="A0A1G9Z6I7"/>
<proteinExistence type="predicted"/>
<dbReference type="GO" id="GO:0003700">
    <property type="term" value="F:DNA-binding transcription factor activity"/>
    <property type="evidence" value="ECO:0007669"/>
    <property type="project" value="TreeGrafter"/>
</dbReference>
<feature type="domain" description="HTH tetR-type" evidence="3">
    <location>
        <begin position="16"/>
        <end position="76"/>
    </location>
</feature>
<dbReference type="InterPro" id="IPR050109">
    <property type="entry name" value="HTH-type_TetR-like_transc_reg"/>
</dbReference>
<dbReference type="RefSeq" id="WP_175479682.1">
    <property type="nucleotide sequence ID" value="NZ_FNHE01000013.1"/>
</dbReference>
<evidence type="ECO:0000259" key="3">
    <source>
        <dbReference type="PROSITE" id="PS50977"/>
    </source>
</evidence>
<organism evidence="4 5">
    <name type="scientific">Geodermatophilus siccatus</name>
    <dbReference type="NCBI Taxonomy" id="1137991"/>
    <lineage>
        <taxon>Bacteria</taxon>
        <taxon>Bacillati</taxon>
        <taxon>Actinomycetota</taxon>
        <taxon>Actinomycetes</taxon>
        <taxon>Geodermatophilales</taxon>
        <taxon>Geodermatophilaceae</taxon>
        <taxon>Geodermatophilus</taxon>
    </lineage>
</organism>
<evidence type="ECO:0000313" key="4">
    <source>
        <dbReference type="EMBL" id="SDN17052.1"/>
    </source>
</evidence>
<name>A0A1G9Z6I7_9ACTN</name>
<dbReference type="PANTHER" id="PTHR30055">
    <property type="entry name" value="HTH-TYPE TRANSCRIPTIONAL REGULATOR RUTR"/>
    <property type="match status" value="1"/>
</dbReference>
<dbReference type="Pfam" id="PF00440">
    <property type="entry name" value="TetR_N"/>
    <property type="match status" value="1"/>
</dbReference>
<dbReference type="STRING" id="1137991.SAMN05660642_04216"/>